<gene>
    <name evidence="1" type="ORF">STRTUCAR8_06953</name>
</gene>
<organism evidence="1 2">
    <name type="scientific">Streptomyces turgidiscabies (strain Car8)</name>
    <dbReference type="NCBI Taxonomy" id="698760"/>
    <lineage>
        <taxon>Bacteria</taxon>
        <taxon>Bacillati</taxon>
        <taxon>Actinomycetota</taxon>
        <taxon>Actinomycetes</taxon>
        <taxon>Kitasatosporales</taxon>
        <taxon>Streptomycetaceae</taxon>
        <taxon>Streptomyces</taxon>
    </lineage>
</organism>
<name>L7EVM9_STRT8</name>
<keyword evidence="2" id="KW-1185">Reference proteome</keyword>
<protein>
    <submittedName>
        <fullName evidence="1">Uncharacterized protein</fullName>
    </submittedName>
</protein>
<accession>L7EVM9</accession>
<evidence type="ECO:0000313" key="1">
    <source>
        <dbReference type="EMBL" id="ELP63473.1"/>
    </source>
</evidence>
<evidence type="ECO:0000313" key="2">
    <source>
        <dbReference type="Proteomes" id="UP000010931"/>
    </source>
</evidence>
<dbReference type="RefSeq" id="WP_006381616.1">
    <property type="nucleotide sequence ID" value="NZ_AEJB01000515.1"/>
</dbReference>
<dbReference type="PATRIC" id="fig|698760.3.peg.7680"/>
<dbReference type="AlphaFoldDB" id="L7EVM9"/>
<dbReference type="Proteomes" id="UP000010931">
    <property type="component" value="Unassembled WGS sequence"/>
</dbReference>
<sequence length="70" mass="7469">MMAGPYVCRHCDGLITDPDDAVIVAYVHVNSGPGRVVWAHSAHAHLVQPDPYPLALLARIRALRAGSTAP</sequence>
<dbReference type="EMBL" id="AEJB01000515">
    <property type="protein sequence ID" value="ELP63473.1"/>
    <property type="molecule type" value="Genomic_DNA"/>
</dbReference>
<comment type="caution">
    <text evidence="1">The sequence shown here is derived from an EMBL/GenBank/DDBJ whole genome shotgun (WGS) entry which is preliminary data.</text>
</comment>
<reference evidence="1 2" key="1">
    <citation type="journal article" date="2011" name="Plasmid">
        <title>Streptomyces turgidiscabies Car8 contains a modular pathogenicity island that shares virulence genes with other actinobacterial plant pathogens.</title>
        <authorList>
            <person name="Huguet-Tapia J.C."/>
            <person name="Badger J.H."/>
            <person name="Loria R."/>
            <person name="Pettis G.S."/>
        </authorList>
    </citation>
    <scope>NUCLEOTIDE SEQUENCE [LARGE SCALE GENOMIC DNA]</scope>
    <source>
        <strain evidence="1 2">Car8</strain>
    </source>
</reference>
<dbReference type="GeneID" id="97405258"/>
<proteinExistence type="predicted"/>